<reference evidence="8" key="1">
    <citation type="journal article" date="2014" name="Int. J. Syst. Evol. Microbiol.">
        <title>Complete genome sequence of Corynebacterium casei LMG S-19264T (=DSM 44701T), isolated from a smear-ripened cheese.</title>
        <authorList>
            <consortium name="US DOE Joint Genome Institute (JGI-PGF)"/>
            <person name="Walter F."/>
            <person name="Albersmeier A."/>
            <person name="Kalinowski J."/>
            <person name="Ruckert C."/>
        </authorList>
    </citation>
    <scope>NUCLEOTIDE SEQUENCE</scope>
    <source>
        <strain evidence="8">KCTC 12711</strain>
    </source>
</reference>
<feature type="region of interest" description="Disordered" evidence="5">
    <location>
        <begin position="1"/>
        <end position="30"/>
    </location>
</feature>
<proteinExistence type="predicted"/>
<dbReference type="Pfam" id="PF04893">
    <property type="entry name" value="Yip1"/>
    <property type="match status" value="1"/>
</dbReference>
<keyword evidence="9" id="KW-1185">Reference proteome</keyword>
<evidence type="ECO:0000256" key="4">
    <source>
        <dbReference type="ARBA" id="ARBA00023136"/>
    </source>
</evidence>
<dbReference type="EMBL" id="BMXA01000007">
    <property type="protein sequence ID" value="GHA19097.1"/>
    <property type="molecule type" value="Genomic_DNA"/>
</dbReference>
<evidence type="ECO:0000256" key="2">
    <source>
        <dbReference type="ARBA" id="ARBA00022692"/>
    </source>
</evidence>
<name>A0A918VSM1_9GAMM</name>
<evidence type="ECO:0000259" key="7">
    <source>
        <dbReference type="Pfam" id="PF04893"/>
    </source>
</evidence>
<dbReference type="AlphaFoldDB" id="A0A918VSM1"/>
<feature type="transmembrane region" description="Helical" evidence="6">
    <location>
        <begin position="187"/>
        <end position="205"/>
    </location>
</feature>
<keyword evidence="3 6" id="KW-1133">Transmembrane helix</keyword>
<dbReference type="RefSeq" id="WP_189402631.1">
    <property type="nucleotide sequence ID" value="NZ_BMXA01000007.1"/>
</dbReference>
<comment type="caution">
    <text evidence="8">The sequence shown here is derived from an EMBL/GenBank/DDBJ whole genome shotgun (WGS) entry which is preliminary data.</text>
</comment>
<evidence type="ECO:0000256" key="5">
    <source>
        <dbReference type="SAM" id="MobiDB-lite"/>
    </source>
</evidence>
<evidence type="ECO:0000256" key="1">
    <source>
        <dbReference type="ARBA" id="ARBA00004141"/>
    </source>
</evidence>
<feature type="transmembrane region" description="Helical" evidence="6">
    <location>
        <begin position="145"/>
        <end position="167"/>
    </location>
</feature>
<feature type="domain" description="Yip1" evidence="7">
    <location>
        <begin position="42"/>
        <end position="200"/>
    </location>
</feature>
<keyword evidence="4 6" id="KW-0472">Membrane</keyword>
<sequence>MSDDKQTQDPNENQEQVTPEAAPSTDTSPPFDINSVIADAKKIITDPVGFYRNMPQTGGFVDPILFVVCMGLVTAVIGFVLNIIGLAKFNTMMGGAIGFGMLIGLPIMFVIGSFIGAAILFVIWKLMGSQKNYEVAYRATAYTTALAPIASALSIIPYVAGIVKTLWSCFLLYTASVEVHELKAQTAKIVFGIFAALGVISNVGSEHTVRKYSSMAKKWSSEIKHEAREGSIAHSLSELENIEDMTPEEAGKQFGEFIKGMEKFSKGMEESIKEQEAAEKEND</sequence>
<dbReference type="GO" id="GO:0016020">
    <property type="term" value="C:membrane"/>
    <property type="evidence" value="ECO:0007669"/>
    <property type="project" value="UniProtKB-SubCell"/>
</dbReference>
<evidence type="ECO:0000256" key="6">
    <source>
        <dbReference type="SAM" id="Phobius"/>
    </source>
</evidence>
<feature type="compositionally biased region" description="Polar residues" evidence="5">
    <location>
        <begin position="8"/>
        <end position="17"/>
    </location>
</feature>
<evidence type="ECO:0000313" key="9">
    <source>
        <dbReference type="Proteomes" id="UP000614811"/>
    </source>
</evidence>
<feature type="transmembrane region" description="Helical" evidence="6">
    <location>
        <begin position="96"/>
        <end position="124"/>
    </location>
</feature>
<evidence type="ECO:0000256" key="3">
    <source>
        <dbReference type="ARBA" id="ARBA00022989"/>
    </source>
</evidence>
<comment type="subcellular location">
    <subcellularLocation>
        <location evidence="1">Membrane</location>
        <topology evidence="1">Multi-pass membrane protein</topology>
    </subcellularLocation>
</comment>
<reference evidence="8" key="2">
    <citation type="submission" date="2020-09" db="EMBL/GenBank/DDBJ databases">
        <authorList>
            <person name="Sun Q."/>
            <person name="Kim S."/>
        </authorList>
    </citation>
    <scope>NUCLEOTIDE SEQUENCE</scope>
    <source>
        <strain evidence="8">KCTC 12711</strain>
    </source>
</reference>
<gene>
    <name evidence="8" type="ORF">GCM10008090_31090</name>
</gene>
<protein>
    <recommendedName>
        <fullName evidence="7">Yip1 domain-containing protein</fullName>
    </recommendedName>
</protein>
<keyword evidence="2 6" id="KW-0812">Transmembrane</keyword>
<dbReference type="InterPro" id="IPR006977">
    <property type="entry name" value="Yip1_dom"/>
</dbReference>
<accession>A0A918VSM1</accession>
<evidence type="ECO:0000313" key="8">
    <source>
        <dbReference type="EMBL" id="GHA19097.1"/>
    </source>
</evidence>
<feature type="transmembrane region" description="Helical" evidence="6">
    <location>
        <begin position="64"/>
        <end position="84"/>
    </location>
</feature>
<dbReference type="Proteomes" id="UP000614811">
    <property type="component" value="Unassembled WGS sequence"/>
</dbReference>
<organism evidence="8 9">
    <name type="scientific">Arenicella chitinivorans</name>
    <dbReference type="NCBI Taxonomy" id="1329800"/>
    <lineage>
        <taxon>Bacteria</taxon>
        <taxon>Pseudomonadati</taxon>
        <taxon>Pseudomonadota</taxon>
        <taxon>Gammaproteobacteria</taxon>
        <taxon>Arenicellales</taxon>
        <taxon>Arenicellaceae</taxon>
        <taxon>Arenicella</taxon>
    </lineage>
</organism>